<accession>A0ABW7IRN2</accession>
<keyword evidence="3" id="KW-1185">Reference proteome</keyword>
<evidence type="ECO:0000256" key="1">
    <source>
        <dbReference type="SAM" id="MobiDB-lite"/>
    </source>
</evidence>
<evidence type="ECO:0000313" key="3">
    <source>
        <dbReference type="Proteomes" id="UP001607151"/>
    </source>
</evidence>
<feature type="region of interest" description="Disordered" evidence="1">
    <location>
        <begin position="189"/>
        <end position="211"/>
    </location>
</feature>
<sequence length="211" mass="24048">MVDKIAVESIFISKVVRLAPLNPDPEQANYLMRCHKQIACDELIVRIKRSIFPVKVLVHRRERYALESFSELELLSQVEPDCKCEVAILGKAKTLDEIQTRIADHLYFKASASYGPKALYGLEKYWQKRFNYHPLMPQSGYVKLLGCNRSTLSRESQEIESVVSSLSKDENLDEHLSLNTDTVPDFSWDSLTSHIPDPPVQSIENSGGEHE</sequence>
<dbReference type="Proteomes" id="UP001607151">
    <property type="component" value="Unassembled WGS sequence"/>
</dbReference>
<gene>
    <name evidence="2" type="ORF">ACGRQ9_01990</name>
</gene>
<protein>
    <submittedName>
        <fullName evidence="2">Uncharacterized protein</fullName>
    </submittedName>
</protein>
<name>A0ABW7IRN2_9VIBR</name>
<reference evidence="2 3" key="1">
    <citation type="submission" date="2024-10" db="EMBL/GenBank/DDBJ databases">
        <authorList>
            <person name="Yibar A."/>
            <person name="Saticioglu I.B."/>
            <person name="Duman M."/>
            <person name="Ajmi N."/>
            <person name="Gurler F."/>
            <person name="Ay H."/>
            <person name="Onuk E."/>
            <person name="Guler S."/>
            <person name="Romalde J.L."/>
        </authorList>
    </citation>
    <scope>NUCLEOTIDE SEQUENCE [LARGE SCALE GENOMIC DNA]</scope>
    <source>
        <strain evidence="2 3">14-MA-B</strain>
    </source>
</reference>
<dbReference type="RefSeq" id="WP_394607206.1">
    <property type="nucleotide sequence ID" value="NZ_JBIHSN010000002.1"/>
</dbReference>
<proteinExistence type="predicted"/>
<dbReference type="EMBL" id="JBIHSN010000002">
    <property type="protein sequence ID" value="MFH0264305.1"/>
    <property type="molecule type" value="Genomic_DNA"/>
</dbReference>
<comment type="caution">
    <text evidence="2">The sequence shown here is derived from an EMBL/GenBank/DDBJ whole genome shotgun (WGS) entry which is preliminary data.</text>
</comment>
<evidence type="ECO:0000313" key="2">
    <source>
        <dbReference type="EMBL" id="MFH0264305.1"/>
    </source>
</evidence>
<organism evidence="2 3">
    <name type="scientific">Vibrio rumoiensis</name>
    <dbReference type="NCBI Taxonomy" id="76258"/>
    <lineage>
        <taxon>Bacteria</taxon>
        <taxon>Pseudomonadati</taxon>
        <taxon>Pseudomonadota</taxon>
        <taxon>Gammaproteobacteria</taxon>
        <taxon>Vibrionales</taxon>
        <taxon>Vibrionaceae</taxon>
        <taxon>Vibrio</taxon>
    </lineage>
</organism>